<gene>
    <name evidence="2" type="ORF">E0L32_008528</name>
</gene>
<feature type="region of interest" description="Disordered" evidence="1">
    <location>
        <begin position="260"/>
        <end position="317"/>
    </location>
</feature>
<reference evidence="2 3" key="1">
    <citation type="submission" date="2019-06" db="EMBL/GenBank/DDBJ databases">
        <title>Draft genome sequence of the filamentous fungus Phialemoniopsis curvata isolated from diesel fuel.</title>
        <authorList>
            <person name="Varaljay V.A."/>
            <person name="Lyon W.J."/>
            <person name="Crouch A.L."/>
            <person name="Drake C.E."/>
            <person name="Hollomon J.M."/>
            <person name="Nadeau L.J."/>
            <person name="Nunn H.S."/>
            <person name="Stevenson B.S."/>
            <person name="Bojanowski C.L."/>
            <person name="Crookes-Goodson W.J."/>
        </authorList>
    </citation>
    <scope>NUCLEOTIDE SEQUENCE [LARGE SCALE GENOMIC DNA]</scope>
    <source>
        <strain evidence="2 3">D216</strain>
    </source>
</reference>
<feature type="compositionally biased region" description="Basic residues" evidence="1">
    <location>
        <begin position="291"/>
        <end position="305"/>
    </location>
</feature>
<evidence type="ECO:0000313" key="2">
    <source>
        <dbReference type="EMBL" id="TPX10478.1"/>
    </source>
</evidence>
<evidence type="ECO:0000313" key="3">
    <source>
        <dbReference type="Proteomes" id="UP000319257"/>
    </source>
</evidence>
<dbReference type="InParanoid" id="A0A507B0H6"/>
<evidence type="ECO:0000256" key="1">
    <source>
        <dbReference type="SAM" id="MobiDB-lite"/>
    </source>
</evidence>
<dbReference type="GeneID" id="41975975"/>
<comment type="caution">
    <text evidence="2">The sequence shown here is derived from an EMBL/GenBank/DDBJ whole genome shotgun (WGS) entry which is preliminary data.</text>
</comment>
<dbReference type="Proteomes" id="UP000319257">
    <property type="component" value="Unassembled WGS sequence"/>
</dbReference>
<dbReference type="RefSeq" id="XP_030992189.1">
    <property type="nucleotide sequence ID" value="XM_031143392.1"/>
</dbReference>
<protein>
    <submittedName>
        <fullName evidence="2">Uncharacterized protein</fullName>
    </submittedName>
</protein>
<feature type="region of interest" description="Disordered" evidence="1">
    <location>
        <begin position="213"/>
        <end position="232"/>
    </location>
</feature>
<proteinExistence type="predicted"/>
<accession>A0A507B0H6</accession>
<name>A0A507B0H6_9PEZI</name>
<sequence length="375" mass="42160">MLLSAVSLHLRKAKEASAGMPGLSGVSYGPQIKWNGQTSKAPPDGDTHLNEVVRRLIYLEACDPEDIQAIMRQTYLPDASFLHPFFSIRPSNTGRFRFWLSGKVQAVKAIYHLFLLQRIILGPTESLKVKYVFASEDNELYVTYSRRIAGPFSLIIPRSTQWITKYELVRVQLQSYNFTGSSFAPDQVSTFKTLCDRLPTIGSTKLNRIVAISPPSRKGRRNPKIMTNGHTTSRHVDEEYIAPTWDPDLKGPFALIKVIDRRPMSSEAPPTSPDRKRSSPSPGKKTPPTSPKKRRPSTPSSKKRLSTSPDKKTPSKIPDNVGPWFYMVKSRQDLYDTPLTNAGPLASFFDGVVRMIVSSLAVLFSILLQWLSKYF</sequence>
<organism evidence="2 3">
    <name type="scientific">Thyridium curvatum</name>
    <dbReference type="NCBI Taxonomy" id="1093900"/>
    <lineage>
        <taxon>Eukaryota</taxon>
        <taxon>Fungi</taxon>
        <taxon>Dikarya</taxon>
        <taxon>Ascomycota</taxon>
        <taxon>Pezizomycotina</taxon>
        <taxon>Sordariomycetes</taxon>
        <taxon>Sordariomycetidae</taxon>
        <taxon>Thyridiales</taxon>
        <taxon>Thyridiaceae</taxon>
        <taxon>Thyridium</taxon>
    </lineage>
</organism>
<dbReference type="EMBL" id="SKBQ01000057">
    <property type="protein sequence ID" value="TPX10478.1"/>
    <property type="molecule type" value="Genomic_DNA"/>
</dbReference>
<dbReference type="AlphaFoldDB" id="A0A507B0H6"/>
<keyword evidence="3" id="KW-1185">Reference proteome</keyword>